<feature type="transmembrane region" description="Helical" evidence="7">
    <location>
        <begin position="105"/>
        <end position="125"/>
    </location>
</feature>
<keyword evidence="2 7" id="KW-0813">Transport</keyword>
<comment type="subcellular location">
    <subcellularLocation>
        <location evidence="1 7">Cell membrane</location>
        <topology evidence="1 7">Multi-pass membrane protein</topology>
    </subcellularLocation>
</comment>
<name>B5YBF6_DICT6</name>
<dbReference type="OrthoDB" id="9788108at2"/>
<keyword evidence="5 7" id="KW-1133">Transmembrane helix</keyword>
<reference evidence="9 10" key="1">
    <citation type="journal article" date="2014" name="Genome Announc.">
        <title>Complete Genome Sequence of the Extreme Thermophile Dictyoglomus thermophilum H-6-12.</title>
        <authorList>
            <person name="Coil D.A."/>
            <person name="Badger J.H."/>
            <person name="Forberger H.C."/>
            <person name="Riggs F."/>
            <person name="Madupu R."/>
            <person name="Fedorova N."/>
            <person name="Ward N."/>
            <person name="Robb F.T."/>
            <person name="Eisen J.A."/>
        </authorList>
    </citation>
    <scope>NUCLEOTIDE SEQUENCE [LARGE SCALE GENOMIC DNA]</scope>
    <source>
        <strain evidence="10">ATCC 35947 / DSM 3960 / H-6-12</strain>
    </source>
</reference>
<dbReference type="PaxDb" id="309799-DICTH_0137"/>
<dbReference type="Gene3D" id="1.10.3720.10">
    <property type="entry name" value="MetI-like"/>
    <property type="match status" value="1"/>
</dbReference>
<dbReference type="EMBL" id="CP001146">
    <property type="protein sequence ID" value="ACI18997.1"/>
    <property type="molecule type" value="Genomic_DNA"/>
</dbReference>
<dbReference type="PANTHER" id="PTHR30193">
    <property type="entry name" value="ABC TRANSPORTER PERMEASE PROTEIN"/>
    <property type="match status" value="1"/>
</dbReference>
<protein>
    <submittedName>
        <fullName evidence="9">Sugar uptake ABC transporter permease protein</fullName>
    </submittedName>
</protein>
<organism evidence="9 10">
    <name type="scientific">Dictyoglomus thermophilum (strain ATCC 35947 / DSM 3960 / H-6-12)</name>
    <dbReference type="NCBI Taxonomy" id="309799"/>
    <lineage>
        <taxon>Bacteria</taxon>
        <taxon>Pseudomonadati</taxon>
        <taxon>Dictyoglomota</taxon>
        <taxon>Dictyoglomia</taxon>
        <taxon>Dictyoglomales</taxon>
        <taxon>Dictyoglomaceae</taxon>
        <taxon>Dictyoglomus</taxon>
    </lineage>
</organism>
<evidence type="ECO:0000256" key="7">
    <source>
        <dbReference type="RuleBase" id="RU363032"/>
    </source>
</evidence>
<feature type="transmembrane region" description="Helical" evidence="7">
    <location>
        <begin position="12"/>
        <end position="39"/>
    </location>
</feature>
<evidence type="ECO:0000259" key="8">
    <source>
        <dbReference type="PROSITE" id="PS50928"/>
    </source>
</evidence>
<evidence type="ECO:0000256" key="3">
    <source>
        <dbReference type="ARBA" id="ARBA00022475"/>
    </source>
</evidence>
<dbReference type="InterPro" id="IPR051393">
    <property type="entry name" value="ABC_transporter_permease"/>
</dbReference>
<keyword evidence="6 7" id="KW-0472">Membrane</keyword>
<evidence type="ECO:0000256" key="5">
    <source>
        <dbReference type="ARBA" id="ARBA00022989"/>
    </source>
</evidence>
<feature type="domain" description="ABC transmembrane type-1" evidence="8">
    <location>
        <begin position="68"/>
        <end position="280"/>
    </location>
</feature>
<proteinExistence type="inferred from homology"/>
<keyword evidence="3" id="KW-1003">Cell membrane</keyword>
<sequence>MRIKNKKEYIPFLFLMPWILGFLIFTIGPLFFSLVMSFYKWPIVGKPVFIGLKNYSDMFKDPLFYHSLKVTFKYVLWYVPLNTIFALLCAILINTNYKFTTLFKALFFLPTVVSGVAIAIVWSWIYDKEYGILNYILSLLLKIEGINWLGDTRWSVFSLVIASLWTMGNTMLIFLAGLKGIPKELYEAAYIDGATWWPRFIKITIPMLSPTILFNLITTLISAFQVLTLALLLTGGGPARSSYVYAMYVYHNAFRYSKLGYASANAWIMFLIILILTLILFKSSNRWVYYEGEK</sequence>
<dbReference type="eggNOG" id="COG1175">
    <property type="taxonomic scope" value="Bacteria"/>
</dbReference>
<evidence type="ECO:0000256" key="1">
    <source>
        <dbReference type="ARBA" id="ARBA00004651"/>
    </source>
</evidence>
<dbReference type="InterPro" id="IPR035906">
    <property type="entry name" value="MetI-like_sf"/>
</dbReference>
<accession>B5YBF6</accession>
<evidence type="ECO:0000256" key="6">
    <source>
        <dbReference type="ARBA" id="ARBA00023136"/>
    </source>
</evidence>
<evidence type="ECO:0000313" key="10">
    <source>
        <dbReference type="Proteomes" id="UP000001733"/>
    </source>
</evidence>
<dbReference type="HOGENOM" id="CLU_016047_0_2_0"/>
<evidence type="ECO:0000256" key="2">
    <source>
        <dbReference type="ARBA" id="ARBA00022448"/>
    </source>
</evidence>
<evidence type="ECO:0000256" key="4">
    <source>
        <dbReference type="ARBA" id="ARBA00022692"/>
    </source>
</evidence>
<dbReference type="Proteomes" id="UP000001733">
    <property type="component" value="Chromosome"/>
</dbReference>
<feature type="transmembrane region" description="Helical" evidence="7">
    <location>
        <begin position="74"/>
        <end position="93"/>
    </location>
</feature>
<gene>
    <name evidence="9" type="ordered locus">DICTH_0137</name>
</gene>
<evidence type="ECO:0000313" key="9">
    <source>
        <dbReference type="EMBL" id="ACI18997.1"/>
    </source>
</evidence>
<feature type="transmembrane region" description="Helical" evidence="7">
    <location>
        <begin position="156"/>
        <end position="178"/>
    </location>
</feature>
<dbReference type="AlphaFoldDB" id="B5YBF6"/>
<dbReference type="Pfam" id="PF00528">
    <property type="entry name" value="BPD_transp_1"/>
    <property type="match status" value="1"/>
</dbReference>
<dbReference type="GO" id="GO:0055085">
    <property type="term" value="P:transmembrane transport"/>
    <property type="evidence" value="ECO:0007669"/>
    <property type="project" value="InterPro"/>
</dbReference>
<dbReference type="CDD" id="cd06261">
    <property type="entry name" value="TM_PBP2"/>
    <property type="match status" value="1"/>
</dbReference>
<dbReference type="SUPFAM" id="SSF161098">
    <property type="entry name" value="MetI-like"/>
    <property type="match status" value="1"/>
</dbReference>
<dbReference type="InterPro" id="IPR000515">
    <property type="entry name" value="MetI-like"/>
</dbReference>
<dbReference type="PANTHER" id="PTHR30193:SF1">
    <property type="entry name" value="ABC TRANSPORTER PERMEASE PROTEIN YESP-RELATED"/>
    <property type="match status" value="1"/>
</dbReference>
<dbReference type="GO" id="GO:0005886">
    <property type="term" value="C:plasma membrane"/>
    <property type="evidence" value="ECO:0007669"/>
    <property type="project" value="UniProtKB-SubCell"/>
</dbReference>
<comment type="similarity">
    <text evidence="7">Belongs to the binding-protein-dependent transport system permease family.</text>
</comment>
<dbReference type="KEGG" id="dth:DICTH_0137"/>
<dbReference type="PROSITE" id="PS50928">
    <property type="entry name" value="ABC_TM1"/>
    <property type="match status" value="1"/>
</dbReference>
<keyword evidence="4 7" id="KW-0812">Transmembrane</keyword>
<feature type="transmembrane region" description="Helical" evidence="7">
    <location>
        <begin position="212"/>
        <end position="239"/>
    </location>
</feature>
<keyword evidence="10" id="KW-1185">Reference proteome</keyword>
<dbReference type="STRING" id="309799.DICTH_0137"/>
<feature type="transmembrane region" description="Helical" evidence="7">
    <location>
        <begin position="259"/>
        <end position="281"/>
    </location>
</feature>
<dbReference type="RefSeq" id="WP_012547629.1">
    <property type="nucleotide sequence ID" value="NC_011297.1"/>
</dbReference>